<evidence type="ECO:0000256" key="8">
    <source>
        <dbReference type="ARBA" id="ARBA00023065"/>
    </source>
</evidence>
<dbReference type="InterPro" id="IPR039426">
    <property type="entry name" value="TonB-dep_rcpt-like"/>
</dbReference>
<dbReference type="PANTHER" id="PTHR32552">
    <property type="entry name" value="FERRICHROME IRON RECEPTOR-RELATED"/>
    <property type="match status" value="1"/>
</dbReference>
<dbReference type="Pfam" id="PF07715">
    <property type="entry name" value="Plug"/>
    <property type="match status" value="1"/>
</dbReference>
<comment type="subcellular location">
    <subcellularLocation>
        <location evidence="1">Cell outer membrane</location>
        <topology evidence="1">Multi-pass membrane protein</topology>
    </subcellularLocation>
</comment>
<evidence type="ECO:0000313" key="15">
    <source>
        <dbReference type="Proteomes" id="UP000037566"/>
    </source>
</evidence>
<evidence type="ECO:0000256" key="5">
    <source>
        <dbReference type="ARBA" id="ARBA00022692"/>
    </source>
</evidence>
<keyword evidence="2" id="KW-0813">Transport</keyword>
<dbReference type="PATRIC" id="fig|33995.3.peg.3771"/>
<evidence type="ECO:0000256" key="12">
    <source>
        <dbReference type="SAM" id="SignalP"/>
    </source>
</evidence>
<dbReference type="PANTHER" id="PTHR32552:SF68">
    <property type="entry name" value="FERRICHROME OUTER MEMBRANE TRANSPORTER_PHAGE RECEPTOR"/>
    <property type="match status" value="1"/>
</dbReference>
<feature type="region of interest" description="Disordered" evidence="11">
    <location>
        <begin position="36"/>
        <end position="62"/>
    </location>
</feature>
<evidence type="ECO:0000259" key="13">
    <source>
        <dbReference type="Pfam" id="PF07715"/>
    </source>
</evidence>
<keyword evidence="3" id="KW-1134">Transmembrane beta strand</keyword>
<evidence type="ECO:0000256" key="7">
    <source>
        <dbReference type="ARBA" id="ARBA00023004"/>
    </source>
</evidence>
<dbReference type="GO" id="GO:0015344">
    <property type="term" value="F:siderophore uptake transmembrane transporter activity"/>
    <property type="evidence" value="ECO:0007669"/>
    <property type="project" value="TreeGrafter"/>
</dbReference>
<evidence type="ECO:0000256" key="6">
    <source>
        <dbReference type="ARBA" id="ARBA00022729"/>
    </source>
</evidence>
<accession>A0A0M0ECX9</accession>
<name>A0A0M0ECX9_KOMEU</name>
<dbReference type="KEGG" id="keu:S101446_02125"/>
<dbReference type="Proteomes" id="UP000037566">
    <property type="component" value="Unassembled WGS sequence"/>
</dbReference>
<dbReference type="GO" id="GO:0009279">
    <property type="term" value="C:cell outer membrane"/>
    <property type="evidence" value="ECO:0007669"/>
    <property type="project" value="UniProtKB-SubCell"/>
</dbReference>
<dbReference type="AlphaFoldDB" id="A0A0M0ECX9"/>
<dbReference type="STRING" id="33995.KOEU_34090"/>
<keyword evidence="8" id="KW-0406">Ion transport</keyword>
<dbReference type="InterPro" id="IPR036942">
    <property type="entry name" value="Beta-barrel_TonB_sf"/>
</dbReference>
<keyword evidence="9" id="KW-0472">Membrane</keyword>
<keyword evidence="15" id="KW-1185">Reference proteome</keyword>
<gene>
    <name evidence="14" type="ORF">KOEU_34090</name>
</gene>
<organism evidence="14 15">
    <name type="scientific">Komagataeibacter europaeus</name>
    <name type="common">Gluconacetobacter europaeus</name>
    <dbReference type="NCBI Taxonomy" id="33995"/>
    <lineage>
        <taxon>Bacteria</taxon>
        <taxon>Pseudomonadati</taxon>
        <taxon>Pseudomonadota</taxon>
        <taxon>Alphaproteobacteria</taxon>
        <taxon>Acetobacterales</taxon>
        <taxon>Acetobacteraceae</taxon>
        <taxon>Komagataeibacter</taxon>
    </lineage>
</organism>
<evidence type="ECO:0000313" key="14">
    <source>
        <dbReference type="EMBL" id="KON63088.1"/>
    </source>
</evidence>
<evidence type="ECO:0000256" key="4">
    <source>
        <dbReference type="ARBA" id="ARBA00022496"/>
    </source>
</evidence>
<evidence type="ECO:0000256" key="2">
    <source>
        <dbReference type="ARBA" id="ARBA00022448"/>
    </source>
</evidence>
<feature type="signal peptide" evidence="12">
    <location>
        <begin position="1"/>
        <end position="27"/>
    </location>
</feature>
<feature type="domain" description="TonB-dependent receptor plug" evidence="13">
    <location>
        <begin position="94"/>
        <end position="202"/>
    </location>
</feature>
<dbReference type="Gene3D" id="2.40.170.20">
    <property type="entry name" value="TonB-dependent receptor, beta-barrel domain"/>
    <property type="match status" value="1"/>
</dbReference>
<evidence type="ECO:0000256" key="1">
    <source>
        <dbReference type="ARBA" id="ARBA00004571"/>
    </source>
</evidence>
<keyword evidence="7" id="KW-0408">Iron</keyword>
<comment type="caution">
    <text evidence="14">The sequence shown here is derived from an EMBL/GenBank/DDBJ whole genome shotgun (WGS) entry which is preliminary data.</text>
</comment>
<proteinExistence type="predicted"/>
<reference evidence="14" key="1">
    <citation type="submission" date="2015-08" db="EMBL/GenBank/DDBJ databases">
        <title>Draft genome sequence of Komagataeibacter europaeus CECT 8546 a cellulose producer strain from vinegar produced by the traditional method.</title>
        <authorList>
            <person name="Poehlein A."/>
            <person name="Valera M.J."/>
            <person name="Haack F.S."/>
            <person name="Mas A."/>
            <person name="Daniel R."/>
            <person name="Streit W.R."/>
            <person name="Mateo E."/>
        </authorList>
    </citation>
    <scope>NUCLEOTIDE SEQUENCE [LARGE SCALE GENOMIC DNA]</scope>
    <source>
        <strain evidence="14">CECT 8546</strain>
    </source>
</reference>
<evidence type="ECO:0000256" key="11">
    <source>
        <dbReference type="SAM" id="MobiDB-lite"/>
    </source>
</evidence>
<keyword evidence="14" id="KW-0675">Receptor</keyword>
<protein>
    <submittedName>
        <fullName evidence="14">TonB dependent receptor</fullName>
    </submittedName>
</protein>
<dbReference type="Gene3D" id="2.170.130.10">
    <property type="entry name" value="TonB-dependent receptor, plug domain"/>
    <property type="match status" value="1"/>
</dbReference>
<keyword evidence="10" id="KW-0998">Cell outer membrane</keyword>
<dbReference type="InterPro" id="IPR037066">
    <property type="entry name" value="Plug_dom_sf"/>
</dbReference>
<dbReference type="InterPro" id="IPR012910">
    <property type="entry name" value="Plug_dom"/>
</dbReference>
<keyword evidence="4" id="KW-0410">Iron transport</keyword>
<dbReference type="EMBL" id="LHUQ01000044">
    <property type="protein sequence ID" value="KON63088.1"/>
    <property type="molecule type" value="Genomic_DNA"/>
</dbReference>
<evidence type="ECO:0000256" key="9">
    <source>
        <dbReference type="ARBA" id="ARBA00023136"/>
    </source>
</evidence>
<feature type="compositionally biased region" description="Polar residues" evidence="11">
    <location>
        <begin position="36"/>
        <end position="47"/>
    </location>
</feature>
<evidence type="ECO:0000256" key="10">
    <source>
        <dbReference type="ARBA" id="ARBA00023237"/>
    </source>
</evidence>
<dbReference type="SUPFAM" id="SSF56935">
    <property type="entry name" value="Porins"/>
    <property type="match status" value="1"/>
</dbReference>
<feature type="chain" id="PRO_5005598105" evidence="12">
    <location>
        <begin position="28"/>
        <end position="825"/>
    </location>
</feature>
<evidence type="ECO:0000256" key="3">
    <source>
        <dbReference type="ARBA" id="ARBA00022452"/>
    </source>
</evidence>
<keyword evidence="6 12" id="KW-0732">Signal</keyword>
<sequence length="825" mass="90768">MLIKRKRKVFLLVSVSCVCMTADRLYAAPVARSSKSDTGTVAQTRAAHTTARPRGRGNAQRMMGGNESITVHAGTRTANGVTNTTPGGGLMMAQTAPQTRVGVTRDFIAKQNTNASAPGLLALMPGFVYARTDPYSLTSGHYMVRGLNESEVGYLVDGQNLMDGIYYQVDPMAATPDSENLQSVSIREGSSDITSPAYNAAGAQIEMTTRDPSHKMGGMLESSYGSWNMKKEFARFETGDIGHTGIRGYVSYSYNYSQMWDTPGSFNRHHMDAKFVKSWGDGNSAALNIGYGEYTAIGITGNGAETPTKSEFEQQGTSSLYYSPTYTQQDFKNGSSDYYKLDDLKSTNLMIYAPIKLKLNKELTLHITPTYRDWSFWDTYGESVNSTNSYYGTQPAGKLQTFYPYGNNQTVPAEVVDPQHQHTLQLMANIDWKRGHNILRFGGMYTYLDMHEDANYTEVGPDGLPANGWGRYGLKDANGDTLSPWKIGYRQQVETIYLDDTYSFLHDRLKVTAGFKEVMINRHVTNDLPGISNSLVGANYAEPLPQVAISYNITPHDQIYVNGTTSFKAPDRSEAYLDMWDANLNTPAVQHTAHMKPEYAIGEEIGYRHNGLVHIAASLFNYNITNHDVLSQGYVKGSLVNVPLEVGGETIRGAQLELALRPWHHFSPYLSGAFVHSRMDSNIAVGDTYAPTKGKDSVNTPTFTGAVGLSYDNGSFFANFSLNYVGRRYTTFMNDESIPGYLMADMGLGYRMKTVHVSNKFSLVRPQFQLNFMNVGNNVYYAEASGLAVNAHAIRGVNGSTIQGASPRYNIGGGFAMSGSVTVGF</sequence>
<keyword evidence="5" id="KW-0812">Transmembrane</keyword>